<dbReference type="EMBL" id="JAJATZ010000001">
    <property type="protein sequence ID" value="MCB5197936.1"/>
    <property type="molecule type" value="Genomic_DNA"/>
</dbReference>
<proteinExistence type="predicted"/>
<keyword evidence="3" id="KW-1185">Reference proteome</keyword>
<keyword evidence="1" id="KW-0472">Membrane</keyword>
<evidence type="ECO:0000313" key="2">
    <source>
        <dbReference type="EMBL" id="MCB5197936.1"/>
    </source>
</evidence>
<organism evidence="2 3">
    <name type="scientific">Loktanella gaetbuli</name>
    <dbReference type="NCBI Taxonomy" id="2881335"/>
    <lineage>
        <taxon>Bacteria</taxon>
        <taxon>Pseudomonadati</taxon>
        <taxon>Pseudomonadota</taxon>
        <taxon>Alphaproteobacteria</taxon>
        <taxon>Rhodobacterales</taxon>
        <taxon>Roseobacteraceae</taxon>
        <taxon>Loktanella</taxon>
    </lineage>
</organism>
<gene>
    <name evidence="2" type="ORF">LGQ03_01645</name>
</gene>
<dbReference type="Proteomes" id="UP001138961">
    <property type="component" value="Unassembled WGS sequence"/>
</dbReference>
<feature type="transmembrane region" description="Helical" evidence="1">
    <location>
        <begin position="42"/>
        <end position="59"/>
    </location>
</feature>
<name>A0ABS8BQE3_9RHOB</name>
<evidence type="ECO:0000313" key="3">
    <source>
        <dbReference type="Proteomes" id="UP001138961"/>
    </source>
</evidence>
<evidence type="ECO:0008006" key="4">
    <source>
        <dbReference type="Google" id="ProtNLM"/>
    </source>
</evidence>
<dbReference type="RefSeq" id="WP_226746993.1">
    <property type="nucleotide sequence ID" value="NZ_JAJATZ010000001.1"/>
</dbReference>
<feature type="transmembrane region" description="Helical" evidence="1">
    <location>
        <begin position="97"/>
        <end position="116"/>
    </location>
</feature>
<keyword evidence="1" id="KW-0812">Transmembrane</keyword>
<evidence type="ECO:0000256" key="1">
    <source>
        <dbReference type="SAM" id="Phobius"/>
    </source>
</evidence>
<protein>
    <recommendedName>
        <fullName evidence="4">DUF4345 domain-containing protein</fullName>
    </recommendedName>
</protein>
<sequence length="117" mass="12159">MFHLICLATAVICLGLFCVLLISPGLYVGLYAQPDAGAAFMGRRAAPIFLGLAVLMFLLRDTPPGALRDAVAFGMAATWAGIALTGIWSYGMGQASYAILVAAGIEFAMAAAFVIAR</sequence>
<reference evidence="2" key="1">
    <citation type="submission" date="2021-10" db="EMBL/GenBank/DDBJ databases">
        <title>Loktanella gaetbuli sp. nov., isolated from a tidal flat.</title>
        <authorList>
            <person name="Park S."/>
            <person name="Yoon J.-H."/>
        </authorList>
    </citation>
    <scope>NUCLEOTIDE SEQUENCE</scope>
    <source>
        <strain evidence="2">TSTF-M6</strain>
    </source>
</reference>
<comment type="caution">
    <text evidence="2">The sequence shown here is derived from an EMBL/GenBank/DDBJ whole genome shotgun (WGS) entry which is preliminary data.</text>
</comment>
<keyword evidence="1" id="KW-1133">Transmembrane helix</keyword>
<feature type="transmembrane region" description="Helical" evidence="1">
    <location>
        <begin position="71"/>
        <end position="91"/>
    </location>
</feature>
<accession>A0ABS8BQE3</accession>